<reference evidence="10" key="1">
    <citation type="submission" date="2022-11" db="EMBL/GenBank/DDBJ databases">
        <title>Centuries of genome instability and evolution in soft-shell clam transmissible cancer (bioRxiv).</title>
        <authorList>
            <person name="Hart S.F.M."/>
            <person name="Yonemitsu M.A."/>
            <person name="Giersch R.M."/>
            <person name="Beal B.F."/>
            <person name="Arriagada G."/>
            <person name="Davis B.W."/>
            <person name="Ostrander E.A."/>
            <person name="Goff S.P."/>
            <person name="Metzger M.J."/>
        </authorList>
    </citation>
    <scope>NUCLEOTIDE SEQUENCE</scope>
    <source>
        <strain evidence="10">MELC-2E11</strain>
        <tissue evidence="10">Siphon/mantle</tissue>
    </source>
</reference>
<dbReference type="Pfam" id="PF13927">
    <property type="entry name" value="Ig_3"/>
    <property type="match status" value="1"/>
</dbReference>
<keyword evidence="2 8" id="KW-0732">Signal</keyword>
<keyword evidence="6" id="KW-0325">Glycoprotein</keyword>
<feature type="chain" id="PRO_5047312806" description="Ig-like domain-containing protein" evidence="8">
    <location>
        <begin position="23"/>
        <end position="346"/>
    </location>
</feature>
<feature type="domain" description="Ig-like" evidence="9">
    <location>
        <begin position="146"/>
        <end position="227"/>
    </location>
</feature>
<evidence type="ECO:0000313" key="10">
    <source>
        <dbReference type="EMBL" id="WAR12043.1"/>
    </source>
</evidence>
<evidence type="ECO:0000256" key="2">
    <source>
        <dbReference type="ARBA" id="ARBA00022729"/>
    </source>
</evidence>
<dbReference type="Proteomes" id="UP001164746">
    <property type="component" value="Chromosome 8"/>
</dbReference>
<evidence type="ECO:0000259" key="9">
    <source>
        <dbReference type="PROSITE" id="PS50835"/>
    </source>
</evidence>
<evidence type="ECO:0000256" key="5">
    <source>
        <dbReference type="ARBA" id="ARBA00023157"/>
    </source>
</evidence>
<sequence>MGITYLLSVLFMMFTQTKPGISQVQLHTNGAITAVLGNNSCLLACTYSGLTPSQIQGLTLKLQKDSLWIMELSPIYKGEITHITSTFSGRISVDRFTADNPTTTITFQYTECEDEGTYTWEGSYFDSRSGAMTVTQTQDIIVKDKPVIRSIIGYPYKQLYIEGLEHLTLICNAEGNPPPSYYWMFDYSNIAGCRSLVLDNLTAAQGGAYICVAYNFINGAINNVNASTYIVIQKTTSTSVDTTMSYSTTSHTEEEGTTSDSRPDFSVGMIVGVIVGAFAVGAVGISLMLVRRCYKRRKENSVSMATDVPTDDRVPMELPTTSDNFTQDTVSEEALHHYQSLRKLCL</sequence>
<dbReference type="Gene3D" id="2.60.40.10">
    <property type="entry name" value="Immunoglobulins"/>
    <property type="match status" value="2"/>
</dbReference>
<feature type="signal peptide" evidence="8">
    <location>
        <begin position="1"/>
        <end position="22"/>
    </location>
</feature>
<dbReference type="InterPro" id="IPR007110">
    <property type="entry name" value="Ig-like_dom"/>
</dbReference>
<comment type="subcellular location">
    <subcellularLocation>
        <location evidence="1">Membrane</location>
    </subcellularLocation>
</comment>
<keyword evidence="7" id="KW-0812">Transmembrane</keyword>
<dbReference type="InterPro" id="IPR036179">
    <property type="entry name" value="Ig-like_dom_sf"/>
</dbReference>
<keyword evidence="5" id="KW-1015">Disulfide bond</keyword>
<accession>A0ABY7EPY4</accession>
<dbReference type="InterPro" id="IPR051427">
    <property type="entry name" value="Nectin/Nectin-like"/>
</dbReference>
<evidence type="ECO:0000256" key="8">
    <source>
        <dbReference type="SAM" id="SignalP"/>
    </source>
</evidence>
<proteinExistence type="predicted"/>
<feature type="transmembrane region" description="Helical" evidence="7">
    <location>
        <begin position="267"/>
        <end position="290"/>
    </location>
</feature>
<keyword evidence="4 7" id="KW-0472">Membrane</keyword>
<protein>
    <recommendedName>
        <fullName evidence="9">Ig-like domain-containing protein</fullName>
    </recommendedName>
</protein>
<dbReference type="InterPro" id="IPR013783">
    <property type="entry name" value="Ig-like_fold"/>
</dbReference>
<evidence type="ECO:0000256" key="7">
    <source>
        <dbReference type="SAM" id="Phobius"/>
    </source>
</evidence>
<organism evidence="10 11">
    <name type="scientific">Mya arenaria</name>
    <name type="common">Soft-shell clam</name>
    <dbReference type="NCBI Taxonomy" id="6604"/>
    <lineage>
        <taxon>Eukaryota</taxon>
        <taxon>Metazoa</taxon>
        <taxon>Spiralia</taxon>
        <taxon>Lophotrochozoa</taxon>
        <taxon>Mollusca</taxon>
        <taxon>Bivalvia</taxon>
        <taxon>Autobranchia</taxon>
        <taxon>Heteroconchia</taxon>
        <taxon>Euheterodonta</taxon>
        <taxon>Imparidentia</taxon>
        <taxon>Neoheterodontei</taxon>
        <taxon>Myida</taxon>
        <taxon>Myoidea</taxon>
        <taxon>Myidae</taxon>
        <taxon>Mya</taxon>
    </lineage>
</organism>
<keyword evidence="11" id="KW-1185">Reference proteome</keyword>
<name>A0ABY7EPY4_MYAAR</name>
<evidence type="ECO:0000256" key="4">
    <source>
        <dbReference type="ARBA" id="ARBA00023136"/>
    </source>
</evidence>
<dbReference type="PANTHER" id="PTHR23277:SF108">
    <property type="entry name" value="FASCICLIN-3"/>
    <property type="match status" value="1"/>
</dbReference>
<dbReference type="SUPFAM" id="SSF48726">
    <property type="entry name" value="Immunoglobulin"/>
    <property type="match status" value="2"/>
</dbReference>
<dbReference type="PANTHER" id="PTHR23277">
    <property type="entry name" value="NECTIN-RELATED"/>
    <property type="match status" value="1"/>
</dbReference>
<keyword evidence="3" id="KW-0677">Repeat</keyword>
<evidence type="ECO:0000256" key="6">
    <source>
        <dbReference type="ARBA" id="ARBA00023180"/>
    </source>
</evidence>
<dbReference type="PROSITE" id="PS50835">
    <property type="entry name" value="IG_LIKE"/>
    <property type="match status" value="1"/>
</dbReference>
<keyword evidence="7" id="KW-1133">Transmembrane helix</keyword>
<dbReference type="EMBL" id="CP111019">
    <property type="protein sequence ID" value="WAR12043.1"/>
    <property type="molecule type" value="Genomic_DNA"/>
</dbReference>
<evidence type="ECO:0000313" key="11">
    <source>
        <dbReference type="Proteomes" id="UP001164746"/>
    </source>
</evidence>
<evidence type="ECO:0000256" key="1">
    <source>
        <dbReference type="ARBA" id="ARBA00004370"/>
    </source>
</evidence>
<evidence type="ECO:0000256" key="3">
    <source>
        <dbReference type="ARBA" id="ARBA00022737"/>
    </source>
</evidence>
<gene>
    <name evidence="10" type="ORF">MAR_026223</name>
</gene>